<feature type="transmembrane region" description="Helical" evidence="8">
    <location>
        <begin position="233"/>
        <end position="257"/>
    </location>
</feature>
<proteinExistence type="inferred from homology"/>
<evidence type="ECO:0000256" key="4">
    <source>
        <dbReference type="ARBA" id="ARBA00022475"/>
    </source>
</evidence>
<feature type="transmembrane region" description="Helical" evidence="8">
    <location>
        <begin position="31"/>
        <end position="48"/>
    </location>
</feature>
<evidence type="ECO:0000313" key="9">
    <source>
        <dbReference type="EMBL" id="MCK0196106.1"/>
    </source>
</evidence>
<accession>A0ABT0D849</accession>
<keyword evidence="3" id="KW-0813">Transport</keyword>
<evidence type="ECO:0000256" key="2">
    <source>
        <dbReference type="ARBA" id="ARBA00008566"/>
    </source>
</evidence>
<comment type="subcellular location">
    <subcellularLocation>
        <location evidence="1">Cell membrane</location>
        <topology evidence="1">Multi-pass membrane protein</topology>
    </subcellularLocation>
</comment>
<dbReference type="EMBL" id="JALKCH010000002">
    <property type="protein sequence ID" value="MCK0196106.1"/>
    <property type="molecule type" value="Genomic_DNA"/>
</dbReference>
<keyword evidence="5 8" id="KW-0812">Transmembrane</keyword>
<dbReference type="Pfam" id="PF03595">
    <property type="entry name" value="SLAC1"/>
    <property type="match status" value="1"/>
</dbReference>
<evidence type="ECO:0000256" key="5">
    <source>
        <dbReference type="ARBA" id="ARBA00022692"/>
    </source>
</evidence>
<feature type="transmembrane region" description="Helical" evidence="8">
    <location>
        <begin position="195"/>
        <end position="221"/>
    </location>
</feature>
<evidence type="ECO:0000313" key="10">
    <source>
        <dbReference type="Proteomes" id="UP001203284"/>
    </source>
</evidence>
<evidence type="ECO:0000256" key="3">
    <source>
        <dbReference type="ARBA" id="ARBA00022448"/>
    </source>
</evidence>
<organism evidence="9 10">
    <name type="scientific">Ancylobacter crimeensis</name>
    <dbReference type="NCBI Taxonomy" id="2579147"/>
    <lineage>
        <taxon>Bacteria</taxon>
        <taxon>Pseudomonadati</taxon>
        <taxon>Pseudomonadota</taxon>
        <taxon>Alphaproteobacteria</taxon>
        <taxon>Hyphomicrobiales</taxon>
        <taxon>Xanthobacteraceae</taxon>
        <taxon>Ancylobacter</taxon>
    </lineage>
</organism>
<dbReference type="PANTHER" id="PTHR31686">
    <property type="match status" value="1"/>
</dbReference>
<gene>
    <name evidence="9" type="ORF">MWN34_04180</name>
</gene>
<keyword evidence="7 8" id="KW-0472">Membrane</keyword>
<sequence length="402" mass="41392">MASLASAAPPLPAKDRSGLVQGVVRHFTPNWFTVTMGTGALALALNALPGTHAVLHGVAVVLWLANIGLFALFTALYGARWMLFPHEAACIFAHPVMSMFFGAIPMGLATILNGVLAFGPAFIGAAAVPVATALWWADAGLAVLCGLAIPYCMMTRQDHALESLTAVWLLPIVACEVAAVSAALLAPHLPASDAFAYVMLGYVLWALSVPLALSLLALLFLRLALHKLPPAEMGVTGWLALGPIGTGALALVLLGAAAPGPFAAHGLEEVGRIAAGVGVLGGLLLWGYGAWWLMLAVLATLRYLRAGLPFNLGWWGFTFPLAVYALATLALGHATGFALFTTGGTVLVGALAALWILVAGRTARGAWRCELFASPCIGAAARPRAQAAAGAANASVVEITDA</sequence>
<keyword evidence="4" id="KW-1003">Cell membrane</keyword>
<keyword evidence="6 8" id="KW-1133">Transmembrane helix</keyword>
<feature type="transmembrane region" description="Helical" evidence="8">
    <location>
        <begin position="54"/>
        <end position="79"/>
    </location>
</feature>
<dbReference type="Gene3D" id="1.50.10.150">
    <property type="entry name" value="Voltage-dependent anion channel"/>
    <property type="match status" value="1"/>
</dbReference>
<keyword evidence="10" id="KW-1185">Reference proteome</keyword>
<dbReference type="RefSeq" id="WP_247026858.1">
    <property type="nucleotide sequence ID" value="NZ_JALKCH010000002.1"/>
</dbReference>
<comment type="caution">
    <text evidence="9">The sequence shown here is derived from an EMBL/GenBank/DDBJ whole genome shotgun (WGS) entry which is preliminary data.</text>
</comment>
<feature type="transmembrane region" description="Helical" evidence="8">
    <location>
        <begin position="133"/>
        <end position="154"/>
    </location>
</feature>
<feature type="transmembrane region" description="Helical" evidence="8">
    <location>
        <begin position="100"/>
        <end position="127"/>
    </location>
</feature>
<evidence type="ECO:0000256" key="7">
    <source>
        <dbReference type="ARBA" id="ARBA00023136"/>
    </source>
</evidence>
<evidence type="ECO:0000256" key="8">
    <source>
        <dbReference type="SAM" id="Phobius"/>
    </source>
</evidence>
<name>A0ABT0D849_9HYPH</name>
<dbReference type="InterPro" id="IPR038665">
    <property type="entry name" value="Voltage-dep_anion_channel_sf"/>
</dbReference>
<dbReference type="PANTHER" id="PTHR31686:SF1">
    <property type="entry name" value="SULFITE EFFLUX PUMP SSU1"/>
    <property type="match status" value="1"/>
</dbReference>
<evidence type="ECO:0000256" key="1">
    <source>
        <dbReference type="ARBA" id="ARBA00004651"/>
    </source>
</evidence>
<reference evidence="9 10" key="1">
    <citation type="submission" date="2022-04" db="EMBL/GenBank/DDBJ databases">
        <authorList>
            <person name="Grouzdev D.S."/>
            <person name="Pantiukh K.S."/>
            <person name="Krutkina M.S."/>
        </authorList>
    </citation>
    <scope>NUCLEOTIDE SEQUENCE [LARGE SCALE GENOMIC DNA]</scope>
    <source>
        <strain evidence="9 10">6x-1</strain>
    </source>
</reference>
<dbReference type="InterPro" id="IPR004695">
    <property type="entry name" value="SLAC1/Mae1/Ssu1/TehA"/>
</dbReference>
<evidence type="ECO:0000256" key="6">
    <source>
        <dbReference type="ARBA" id="ARBA00022989"/>
    </source>
</evidence>
<feature type="transmembrane region" description="Helical" evidence="8">
    <location>
        <begin position="337"/>
        <end position="358"/>
    </location>
</feature>
<comment type="similarity">
    <text evidence="2">Belongs to the tellurite-resistance/dicarboxylate transporter (TDT) family.</text>
</comment>
<feature type="transmembrane region" description="Helical" evidence="8">
    <location>
        <begin position="166"/>
        <end position="189"/>
    </location>
</feature>
<dbReference type="Proteomes" id="UP001203284">
    <property type="component" value="Unassembled WGS sequence"/>
</dbReference>
<protein>
    <submittedName>
        <fullName evidence="9">C4-dicarboxylate ABC transporter</fullName>
    </submittedName>
</protein>
<feature type="transmembrane region" description="Helical" evidence="8">
    <location>
        <begin position="277"/>
        <end position="300"/>
    </location>
</feature>
<feature type="transmembrane region" description="Helical" evidence="8">
    <location>
        <begin position="312"/>
        <end position="331"/>
    </location>
</feature>
<dbReference type="InterPro" id="IPR051629">
    <property type="entry name" value="Sulfite_efflux_TDT"/>
</dbReference>